<dbReference type="Proteomes" id="UP001310022">
    <property type="component" value="Unassembled WGS sequence"/>
</dbReference>
<evidence type="ECO:0000256" key="1">
    <source>
        <dbReference type="ARBA" id="ARBA00003989"/>
    </source>
</evidence>
<evidence type="ECO:0000313" key="5">
    <source>
        <dbReference type="Proteomes" id="UP001310022"/>
    </source>
</evidence>
<evidence type="ECO:0000313" key="4">
    <source>
        <dbReference type="EMBL" id="GJM60103.1"/>
    </source>
</evidence>
<accession>A0AAN5AKQ0</accession>
<dbReference type="Pfam" id="PF10627">
    <property type="entry name" value="CsgE"/>
    <property type="match status" value="1"/>
</dbReference>
<dbReference type="InterPro" id="IPR018900">
    <property type="entry name" value="Curli_CsgE"/>
</dbReference>
<proteinExistence type="predicted"/>
<dbReference type="RefSeq" id="WP_172674296.1">
    <property type="nucleotide sequence ID" value="NZ_BQKE01000001.1"/>
</dbReference>
<gene>
    <name evidence="4" type="ORF">PEDI_06550</name>
</gene>
<dbReference type="AlphaFoldDB" id="A0AAN5AKQ0"/>
<evidence type="ECO:0000256" key="3">
    <source>
        <dbReference type="ARBA" id="ARBA00022729"/>
    </source>
</evidence>
<comment type="function">
    <text evidence="1">May be involved in the biogenesis of curli organelles.</text>
</comment>
<dbReference type="EMBL" id="BQKE01000001">
    <property type="protein sequence ID" value="GJM60103.1"/>
    <property type="molecule type" value="Genomic_DNA"/>
</dbReference>
<sequence length="118" mass="13494">MMFLWSVLFPPQETLTGFLVDQTITPPGREFFSQFEKQWVWPKYSEGLTVEVKEKRAMGNSSEIVITVNNEQAGVFMISPRPEVIEAYSTYAVGRVHGFIRNNQDLLKAFDLLGNGIY</sequence>
<organism evidence="4 5">
    <name type="scientific">Persicobacter diffluens</name>
    <dbReference type="NCBI Taxonomy" id="981"/>
    <lineage>
        <taxon>Bacteria</taxon>
        <taxon>Pseudomonadati</taxon>
        <taxon>Bacteroidota</taxon>
        <taxon>Cytophagia</taxon>
        <taxon>Cytophagales</taxon>
        <taxon>Persicobacteraceae</taxon>
        <taxon>Persicobacter</taxon>
    </lineage>
</organism>
<name>A0AAN5AKQ0_9BACT</name>
<comment type="caution">
    <text evidence="4">The sequence shown here is derived from an EMBL/GenBank/DDBJ whole genome shotgun (WGS) entry which is preliminary data.</text>
</comment>
<protein>
    <recommendedName>
        <fullName evidence="2">Curli production assembly/transport component CsgE</fullName>
    </recommendedName>
</protein>
<keyword evidence="5" id="KW-1185">Reference proteome</keyword>
<reference evidence="4 5" key="1">
    <citation type="submission" date="2021-12" db="EMBL/GenBank/DDBJ databases">
        <title>Genome sequencing of bacteria with rrn-lacking chromosome and rrn-plasmid.</title>
        <authorList>
            <person name="Anda M."/>
            <person name="Iwasaki W."/>
        </authorList>
    </citation>
    <scope>NUCLEOTIDE SEQUENCE [LARGE SCALE GENOMIC DNA]</scope>
    <source>
        <strain evidence="4 5">NBRC 15940</strain>
    </source>
</reference>
<evidence type="ECO:0000256" key="2">
    <source>
        <dbReference type="ARBA" id="ARBA00014024"/>
    </source>
</evidence>
<keyword evidence="3" id="KW-0732">Signal</keyword>